<proteinExistence type="predicted"/>
<comment type="caution">
    <text evidence="4">The sequence shown here is derived from an EMBL/GenBank/DDBJ whole genome shotgun (WGS) entry which is preliminary data.</text>
</comment>
<dbReference type="InterPro" id="IPR036271">
    <property type="entry name" value="Tet_transcr_reg_TetR-rel_C_sf"/>
</dbReference>
<organism evidence="4 5">
    <name type="scientific">Actinoallomurus bryophytorum</name>
    <dbReference type="NCBI Taxonomy" id="1490222"/>
    <lineage>
        <taxon>Bacteria</taxon>
        <taxon>Bacillati</taxon>
        <taxon>Actinomycetota</taxon>
        <taxon>Actinomycetes</taxon>
        <taxon>Streptosporangiales</taxon>
        <taxon>Thermomonosporaceae</taxon>
        <taxon>Actinoallomurus</taxon>
    </lineage>
</organism>
<dbReference type="SUPFAM" id="SSF48498">
    <property type="entry name" value="Tetracyclin repressor-like, C-terminal domain"/>
    <property type="match status" value="1"/>
</dbReference>
<dbReference type="PROSITE" id="PS50977">
    <property type="entry name" value="HTH_TETR_2"/>
    <property type="match status" value="1"/>
</dbReference>
<evidence type="ECO:0000256" key="1">
    <source>
        <dbReference type="ARBA" id="ARBA00023125"/>
    </source>
</evidence>
<evidence type="ECO:0000313" key="5">
    <source>
        <dbReference type="Proteomes" id="UP000316096"/>
    </source>
</evidence>
<dbReference type="GO" id="GO:0000976">
    <property type="term" value="F:transcription cis-regulatory region binding"/>
    <property type="evidence" value="ECO:0007669"/>
    <property type="project" value="TreeGrafter"/>
</dbReference>
<dbReference type="Pfam" id="PF00440">
    <property type="entry name" value="TetR_N"/>
    <property type="match status" value="1"/>
</dbReference>
<keyword evidence="1 2" id="KW-0238">DNA-binding</keyword>
<dbReference type="PANTHER" id="PTHR30055:SF235">
    <property type="entry name" value="TRANSCRIPTIONAL REGULATORY PROTEIN"/>
    <property type="match status" value="1"/>
</dbReference>
<feature type="domain" description="HTH tetR-type" evidence="3">
    <location>
        <begin position="19"/>
        <end position="79"/>
    </location>
</feature>
<dbReference type="AlphaFoldDB" id="A0A543CJB0"/>
<dbReference type="InterPro" id="IPR009057">
    <property type="entry name" value="Homeodomain-like_sf"/>
</dbReference>
<dbReference type="InterPro" id="IPR041678">
    <property type="entry name" value="TetR_C_16"/>
</dbReference>
<evidence type="ECO:0000256" key="2">
    <source>
        <dbReference type="PROSITE-ProRule" id="PRU00335"/>
    </source>
</evidence>
<dbReference type="GO" id="GO:0003700">
    <property type="term" value="F:DNA-binding transcription factor activity"/>
    <property type="evidence" value="ECO:0007669"/>
    <property type="project" value="TreeGrafter"/>
</dbReference>
<evidence type="ECO:0000313" key="4">
    <source>
        <dbReference type="EMBL" id="TQL97165.1"/>
    </source>
</evidence>
<feature type="DNA-binding region" description="H-T-H motif" evidence="2">
    <location>
        <begin position="42"/>
        <end position="61"/>
    </location>
</feature>
<gene>
    <name evidence="4" type="ORF">FB559_2741</name>
</gene>
<dbReference type="PANTHER" id="PTHR30055">
    <property type="entry name" value="HTH-TYPE TRANSCRIPTIONAL REGULATOR RUTR"/>
    <property type="match status" value="1"/>
</dbReference>
<dbReference type="EMBL" id="VFOZ01000001">
    <property type="protein sequence ID" value="TQL97165.1"/>
    <property type="molecule type" value="Genomic_DNA"/>
</dbReference>
<dbReference type="InterPro" id="IPR001647">
    <property type="entry name" value="HTH_TetR"/>
</dbReference>
<dbReference type="Pfam" id="PF17920">
    <property type="entry name" value="TetR_C_16"/>
    <property type="match status" value="1"/>
</dbReference>
<accession>A0A543CJB0</accession>
<reference evidence="4 5" key="1">
    <citation type="submission" date="2019-06" db="EMBL/GenBank/DDBJ databases">
        <title>Sequencing the genomes of 1000 actinobacteria strains.</title>
        <authorList>
            <person name="Klenk H.-P."/>
        </authorList>
    </citation>
    <scope>NUCLEOTIDE SEQUENCE [LARGE SCALE GENOMIC DNA]</scope>
    <source>
        <strain evidence="4 5">DSM 102200</strain>
    </source>
</reference>
<dbReference type="Proteomes" id="UP000316096">
    <property type="component" value="Unassembled WGS sequence"/>
</dbReference>
<protein>
    <submittedName>
        <fullName evidence="4">TetR family transcriptional regulator</fullName>
    </submittedName>
</protein>
<dbReference type="RefSeq" id="WP_141955933.1">
    <property type="nucleotide sequence ID" value="NZ_VFOZ01000001.1"/>
</dbReference>
<dbReference type="Gene3D" id="1.10.10.60">
    <property type="entry name" value="Homeodomain-like"/>
    <property type="match status" value="1"/>
</dbReference>
<sequence>MSPRNPASGAPPARRRNAAATKEALKRAALEAFTRSGYDGVGLREIATAAGVDPRLVGRYFGSKAELFAETLELTTESRPMVPPVTDDAAAELLTRPRAENYLNGYLMTIRSTSNPEATAILREVIERSGTQSVAARLSGPHRDGRAALLIAINMGILLMRDILGTAALTDEEAEELVPYLEAAYEAIAGPQEAGTESND</sequence>
<evidence type="ECO:0000259" key="3">
    <source>
        <dbReference type="PROSITE" id="PS50977"/>
    </source>
</evidence>
<dbReference type="Gene3D" id="1.10.357.10">
    <property type="entry name" value="Tetracycline Repressor, domain 2"/>
    <property type="match status" value="1"/>
</dbReference>
<dbReference type="OrthoDB" id="3635456at2"/>
<dbReference type="InterPro" id="IPR050109">
    <property type="entry name" value="HTH-type_TetR-like_transc_reg"/>
</dbReference>
<name>A0A543CJB0_9ACTN</name>
<dbReference type="SUPFAM" id="SSF46689">
    <property type="entry name" value="Homeodomain-like"/>
    <property type="match status" value="1"/>
</dbReference>
<keyword evidence="5" id="KW-1185">Reference proteome</keyword>